<gene>
    <name evidence="4" type="primary">ORF28951</name>
</gene>
<organism evidence="4">
    <name type="scientific">Arion vulgaris</name>
    <dbReference type="NCBI Taxonomy" id="1028688"/>
    <lineage>
        <taxon>Eukaryota</taxon>
        <taxon>Metazoa</taxon>
        <taxon>Spiralia</taxon>
        <taxon>Lophotrochozoa</taxon>
        <taxon>Mollusca</taxon>
        <taxon>Gastropoda</taxon>
        <taxon>Heterobranchia</taxon>
        <taxon>Euthyneura</taxon>
        <taxon>Panpulmonata</taxon>
        <taxon>Eupulmonata</taxon>
        <taxon>Stylommatophora</taxon>
        <taxon>Helicina</taxon>
        <taxon>Arionoidea</taxon>
        <taxon>Arionidae</taxon>
        <taxon>Arion</taxon>
    </lineage>
</organism>
<dbReference type="GO" id="GO:0051011">
    <property type="term" value="F:microtubule minus-end binding"/>
    <property type="evidence" value="ECO:0007669"/>
    <property type="project" value="TreeGrafter"/>
</dbReference>
<evidence type="ECO:0000313" key="4">
    <source>
        <dbReference type="EMBL" id="CEK56964.1"/>
    </source>
</evidence>
<dbReference type="GO" id="GO:0005516">
    <property type="term" value="F:calmodulin binding"/>
    <property type="evidence" value="ECO:0007669"/>
    <property type="project" value="InterPro"/>
</dbReference>
<dbReference type="GO" id="GO:0007026">
    <property type="term" value="P:negative regulation of microtubule depolymerization"/>
    <property type="evidence" value="ECO:0007669"/>
    <property type="project" value="TreeGrafter"/>
</dbReference>
<name>A0A0B6YL86_9EUPU</name>
<feature type="compositionally biased region" description="Polar residues" evidence="1">
    <location>
        <begin position="331"/>
        <end position="341"/>
    </location>
</feature>
<dbReference type="PANTHER" id="PTHR21595">
    <property type="entry name" value="PATRONIN"/>
    <property type="match status" value="1"/>
</dbReference>
<dbReference type="GO" id="GO:0036449">
    <property type="term" value="C:microtubule minus-end"/>
    <property type="evidence" value="ECO:0007669"/>
    <property type="project" value="TreeGrafter"/>
</dbReference>
<dbReference type="Pfam" id="PF25532">
    <property type="entry name" value="CH_CAMSAP2_N"/>
    <property type="match status" value="1"/>
</dbReference>
<dbReference type="InterPro" id="IPR058042">
    <property type="entry name" value="CAMSAP_N"/>
</dbReference>
<dbReference type="EMBL" id="HACG01010099">
    <property type="protein sequence ID" value="CEK56964.1"/>
    <property type="molecule type" value="Transcribed_RNA"/>
</dbReference>
<dbReference type="InterPro" id="IPR032940">
    <property type="entry name" value="CAMSAP"/>
</dbReference>
<feature type="non-terminal residue" evidence="4">
    <location>
        <position position="1"/>
    </location>
</feature>
<reference evidence="4" key="1">
    <citation type="submission" date="2014-12" db="EMBL/GenBank/DDBJ databases">
        <title>Insight into the proteome of Arion vulgaris.</title>
        <authorList>
            <person name="Aradska J."/>
            <person name="Bulat T."/>
            <person name="Smidak R."/>
            <person name="Sarate P."/>
            <person name="Gangsoo J."/>
            <person name="Sialana F."/>
            <person name="Bilban M."/>
            <person name="Lubec G."/>
        </authorList>
    </citation>
    <scope>NUCLEOTIDE SEQUENCE</scope>
    <source>
        <tissue evidence="4">Skin</tissue>
    </source>
</reference>
<dbReference type="GO" id="GO:0031122">
    <property type="term" value="P:cytoplasmic microtubule organization"/>
    <property type="evidence" value="ECO:0007669"/>
    <property type="project" value="TreeGrafter"/>
</dbReference>
<evidence type="ECO:0000259" key="3">
    <source>
        <dbReference type="Pfam" id="PF25532"/>
    </source>
</evidence>
<sequence length="428" mass="47477">NMFPETHTQWQGHWSIIQVLSRKGIYILEVQESAVTETVLVQTAPFRLKAHLALIDALMKAYTCEVASVEKVVKAVRRITTFPASSELPGTPEEALIFWINKVCAVLETEVSKGRSEEITEGVSGQKVRVSSKVSSQHEQVHVPLLEYVMRDIGDGCSIGAVIAYYRPHLLNIKDLCIAEGNGIADSLHNLCQIGQFCRRHLPWKCFCLSYEDLLYTHEIMKDNIIAFLADLFFYFEGLEPIEAVEPGLGSTRSSVEKVDGMAAPSKKGSQNMHAGVQISQATKRSFHRQGFEETANNLGMGRSAGNSPFAHQPLLSKRIPGRHCIPQEEGGTSATSSTKRSTGRRALSLFSPQDREIVHKSVIAWQDDQRILSRSDERRDGNSEHGRLQANISADSALNQNYSANNNLSLDLSDLETNRSSVSDYSC</sequence>
<evidence type="ECO:0000256" key="1">
    <source>
        <dbReference type="SAM" id="MobiDB-lite"/>
    </source>
</evidence>
<feature type="domain" description="CASAMP N-terminal" evidence="3">
    <location>
        <begin position="1"/>
        <end position="64"/>
    </location>
</feature>
<dbReference type="Pfam" id="PF11971">
    <property type="entry name" value="CAMSAP_CH"/>
    <property type="match status" value="1"/>
</dbReference>
<protein>
    <submittedName>
        <fullName evidence="4">Uncharacterized protein</fullName>
    </submittedName>
</protein>
<dbReference type="InterPro" id="IPR022613">
    <property type="entry name" value="CH_CAMSAP_2"/>
</dbReference>
<evidence type="ECO:0000259" key="2">
    <source>
        <dbReference type="Pfam" id="PF11971"/>
    </source>
</evidence>
<feature type="non-terminal residue" evidence="4">
    <location>
        <position position="428"/>
    </location>
</feature>
<accession>A0A0B6YL86</accession>
<dbReference type="PANTHER" id="PTHR21595:SF0">
    <property type="entry name" value="PATRONIN"/>
    <property type="match status" value="1"/>
</dbReference>
<feature type="region of interest" description="Disordered" evidence="1">
    <location>
        <begin position="323"/>
        <end position="349"/>
    </location>
</feature>
<proteinExistence type="predicted"/>
<dbReference type="AlphaFoldDB" id="A0A0B6YL86"/>
<feature type="domain" description="CASAMP second calponin-homology" evidence="2">
    <location>
        <begin position="137"/>
        <end position="217"/>
    </location>
</feature>